<evidence type="ECO:0000313" key="5">
    <source>
        <dbReference type="Proteomes" id="UP000325030"/>
    </source>
</evidence>
<dbReference type="OrthoDB" id="43431at2157"/>
<accession>A0A510DY35</accession>
<sequence>MKLRGVNCRKVLSIYFTFWLGLLGGGVIDYFRGFSEPSTPASVPIPDYGLFLKVIEVNFTFSLVIFLLDMNTVIQRIAILIISFVMGEIAFTFGFFIGLIGTLPHGVLEILGFSLVAYAGQNFRSKNNYIVPLLMGYLSLTVAAFIESSLTIYVLQHVLAQHSLCLNTILTQ</sequence>
<dbReference type="AlphaFoldDB" id="A0A510E5Z9"/>
<name>A0A510E5Z9_9CREN</name>
<dbReference type="GeneID" id="41718769"/>
<gene>
    <name evidence="2" type="ORF">IC006_2477</name>
    <name evidence="3" type="ORF">IC007_2484</name>
</gene>
<dbReference type="Proteomes" id="UP000325030">
    <property type="component" value="Chromosome"/>
</dbReference>
<keyword evidence="4" id="KW-1185">Reference proteome</keyword>
<dbReference type="Proteomes" id="UP000322983">
    <property type="component" value="Chromosome"/>
</dbReference>
<accession>A0A510E5Z9</accession>
<evidence type="ECO:0008006" key="6">
    <source>
        <dbReference type="Google" id="ProtNLM"/>
    </source>
</evidence>
<dbReference type="RefSeq" id="WP_054846097.1">
    <property type="nucleotide sequence ID" value="NZ_AP018929.1"/>
</dbReference>
<evidence type="ECO:0000313" key="3">
    <source>
        <dbReference type="EMBL" id="BBG27929.1"/>
    </source>
</evidence>
<keyword evidence="1" id="KW-1133">Transmembrane helix</keyword>
<keyword evidence="1" id="KW-0472">Membrane</keyword>
<evidence type="ECO:0000313" key="4">
    <source>
        <dbReference type="Proteomes" id="UP000322983"/>
    </source>
</evidence>
<reference evidence="5" key="1">
    <citation type="submission" date="2018-09" db="EMBL/GenBank/DDBJ databases">
        <title>Complete Genome Sequencing of Sulfolobus sp. JCM 16834.</title>
        <authorList>
            <person name="Kato S."/>
            <person name="Itoh T."/>
            <person name="Ohkuma M."/>
        </authorList>
    </citation>
    <scope>NUCLEOTIDE SEQUENCE [LARGE SCALE GENOMIC DNA]</scope>
    <source>
        <strain evidence="5">IC-007</strain>
    </source>
</reference>
<feature type="transmembrane region" description="Helical" evidence="1">
    <location>
        <begin position="12"/>
        <end position="31"/>
    </location>
</feature>
<proteinExistence type="predicted"/>
<dbReference type="EMBL" id="AP018930">
    <property type="protein sequence ID" value="BBG27929.1"/>
    <property type="molecule type" value="Genomic_DNA"/>
</dbReference>
<dbReference type="EMBL" id="AP018929">
    <property type="protein sequence ID" value="BBG25142.1"/>
    <property type="molecule type" value="Genomic_DNA"/>
</dbReference>
<organism evidence="3 5">
    <name type="scientific">Sulfuracidifex tepidarius</name>
    <dbReference type="NCBI Taxonomy" id="1294262"/>
    <lineage>
        <taxon>Archaea</taxon>
        <taxon>Thermoproteota</taxon>
        <taxon>Thermoprotei</taxon>
        <taxon>Sulfolobales</taxon>
        <taxon>Sulfolobaceae</taxon>
        <taxon>Sulfuracidifex</taxon>
    </lineage>
</organism>
<feature type="transmembrane region" description="Helical" evidence="1">
    <location>
        <begin position="51"/>
        <end position="70"/>
    </location>
</feature>
<dbReference type="STRING" id="1294262.GCA_001316085_01907"/>
<evidence type="ECO:0000256" key="1">
    <source>
        <dbReference type="SAM" id="Phobius"/>
    </source>
</evidence>
<feature type="transmembrane region" description="Helical" evidence="1">
    <location>
        <begin position="77"/>
        <end position="97"/>
    </location>
</feature>
<evidence type="ECO:0000313" key="2">
    <source>
        <dbReference type="EMBL" id="BBG25142.1"/>
    </source>
</evidence>
<dbReference type="KEGG" id="step:IC006_2477"/>
<feature type="transmembrane region" description="Helical" evidence="1">
    <location>
        <begin position="133"/>
        <end position="155"/>
    </location>
</feature>
<reference evidence="3 4" key="2">
    <citation type="journal article" date="2020" name="Int. J. Syst. Evol. Microbiol.">
        <title>Sulfuracidifex tepidarius gen. nov., sp. nov. and transfer of Sulfolobus metallicus Huber and Stetter 1992 to the genus Sulfuracidifex as Sulfuracidifex metallicus comb. nov.</title>
        <authorList>
            <person name="Itoh T."/>
            <person name="Miura T."/>
            <person name="Sakai H.D."/>
            <person name="Kato S."/>
            <person name="Ohkuma M."/>
            <person name="Takashina T."/>
        </authorList>
    </citation>
    <scope>NUCLEOTIDE SEQUENCE</scope>
    <source>
        <strain evidence="2 4">IC-006</strain>
        <strain evidence="3">IC-007</strain>
    </source>
</reference>
<protein>
    <recommendedName>
        <fullName evidence="6">Stage II sporulation protein M</fullName>
    </recommendedName>
</protein>
<keyword evidence="1" id="KW-0812">Transmembrane</keyword>